<dbReference type="Proteomes" id="UP000033636">
    <property type="component" value="Unassembled WGS sequence"/>
</dbReference>
<protein>
    <submittedName>
        <fullName evidence="1">ATP-binding protein</fullName>
    </submittedName>
</protein>
<name>A0ACC6V1S7_9CREN</name>
<comment type="caution">
    <text evidence="1">The sequence shown here is derived from an EMBL/GenBank/DDBJ whole genome shotgun (WGS) entry which is preliminary data.</text>
</comment>
<dbReference type="EMBL" id="JZWT02000016">
    <property type="protein sequence ID" value="MFB6490882.1"/>
    <property type="molecule type" value="Genomic_DNA"/>
</dbReference>
<proteinExistence type="predicted"/>
<keyword evidence="1" id="KW-0067">ATP-binding</keyword>
<reference evidence="1" key="1">
    <citation type="submission" date="2024-07" db="EMBL/GenBank/DDBJ databases">
        <title>Metagenome and Metagenome-Assembled Genomes of Archaea from a hot spring from the geothermal field of Los Azufres, Mexico.</title>
        <authorList>
            <person name="Marin-Paredes R."/>
            <person name="Martinez-Romero E."/>
            <person name="Servin-Garciduenas L.E."/>
        </authorList>
    </citation>
    <scope>NUCLEOTIDE SEQUENCE</scope>
</reference>
<accession>A0ACC6V1S7</accession>
<organism evidence="1 2">
    <name type="scientific">Thermoproteus sp. AZ2</name>
    <dbReference type="NCBI Taxonomy" id="1609232"/>
    <lineage>
        <taxon>Archaea</taxon>
        <taxon>Thermoproteota</taxon>
        <taxon>Thermoprotei</taxon>
        <taxon>Thermoproteales</taxon>
        <taxon>Thermoproteaceae</taxon>
        <taxon>Thermoproteus</taxon>
    </lineage>
</organism>
<evidence type="ECO:0000313" key="1">
    <source>
        <dbReference type="EMBL" id="MFB6490882.1"/>
    </source>
</evidence>
<gene>
    <name evidence="1" type="ORF">TU35_006520</name>
</gene>
<sequence>MIEFVLRSVELGKSAALGMALGLSATFRRVLVIGEFEESDLSPLISLGVWGAVVISPCAPGLRCFKDIEEAAEFSEAEGIPVGYMGDAPTPRPFRISTFNKHYLRYNRWIIKNNNFNYFDHIPLLTCIYNLIKLRDDVPIVVSDVYLPTAGEAGSDYQVLPTFHMDIDVAEVVDIYARPLPAASIAEGILMGGYKAGPVIAITLGPAPRIAELGGYVVDLSSRGDPCELFKRRAVGYSPELFKGVYEVEPGLCDRCGDCYRTRCPALKIGKGGVPELGADCVGCGACALLCSRGAIRRTDDVSRVYL</sequence>
<keyword evidence="1" id="KW-0547">Nucleotide-binding</keyword>
<evidence type="ECO:0000313" key="2">
    <source>
        <dbReference type="Proteomes" id="UP000033636"/>
    </source>
</evidence>